<proteinExistence type="inferred from homology"/>
<feature type="domain" description="Histone deacetylase" evidence="2">
    <location>
        <begin position="82"/>
        <end position="366"/>
    </location>
</feature>
<dbReference type="STRING" id="882378.RBRH_01727"/>
<dbReference type="HOGENOM" id="CLU_007727_8_1_4"/>
<organism evidence="3 4">
    <name type="scientific">Mycetohabitans rhizoxinica (strain DSM 19002 / CIP 109453 / HKI 454)</name>
    <name type="common">Paraburkholderia rhizoxinica</name>
    <dbReference type="NCBI Taxonomy" id="882378"/>
    <lineage>
        <taxon>Bacteria</taxon>
        <taxon>Pseudomonadati</taxon>
        <taxon>Pseudomonadota</taxon>
        <taxon>Betaproteobacteria</taxon>
        <taxon>Burkholderiales</taxon>
        <taxon>Burkholderiaceae</taxon>
        <taxon>Mycetohabitans</taxon>
    </lineage>
</organism>
<dbReference type="InterPro" id="IPR023801">
    <property type="entry name" value="His_deacetylse_dom"/>
</dbReference>
<dbReference type="GO" id="GO:0004407">
    <property type="term" value="F:histone deacetylase activity"/>
    <property type="evidence" value="ECO:0007669"/>
    <property type="project" value="TreeGrafter"/>
</dbReference>
<name>E5ANR1_MYCRK</name>
<dbReference type="PANTHER" id="PTHR10625:SF10">
    <property type="entry name" value="HISTONE DEACETYLASE HDAC1"/>
    <property type="match status" value="1"/>
</dbReference>
<dbReference type="Gene3D" id="3.40.800.20">
    <property type="entry name" value="Histone deacetylase domain"/>
    <property type="match status" value="1"/>
</dbReference>
<evidence type="ECO:0000313" key="3">
    <source>
        <dbReference type="EMBL" id="CBW74243.1"/>
    </source>
</evidence>
<dbReference type="PRINTS" id="PR01270">
    <property type="entry name" value="HDASUPER"/>
</dbReference>
<dbReference type="InterPro" id="IPR023696">
    <property type="entry name" value="Ureohydrolase_dom_sf"/>
</dbReference>
<reference evidence="3 4" key="1">
    <citation type="journal article" date="2011" name="J. Bacteriol.">
        <title>Complete genome sequence of Burkholderia rhizoxinica, an endosymbiont of Rhizopus microsporus.</title>
        <authorList>
            <person name="Lackner G."/>
            <person name="Moebius N."/>
            <person name="Partida-Martinez L."/>
            <person name="Hertweck C."/>
        </authorList>
    </citation>
    <scope>NUCLEOTIDE SEQUENCE [LARGE SCALE GENOMIC DNA]</scope>
    <source>
        <strain evidence="4">DSM 19002 / CIP 109453 / HKI 454</strain>
    </source>
</reference>
<sequence length="369" mass="40564">MRRCCPGNAPMRKGRHAGWTGSTQYNRGWCGNLIRGSPHAVAGTHKKAARRGRVHDPTDRIAMATGFFTHPECRLHEMGQGHPECPARLSAIEDQLIANGIDPLIQHELAPLADEASLARVHTRAHIDFVRDTAPEQGYAEIDADTQMNPHSWRAALRSAGASVAATDAVMAGRYDNAFCSVRPPGHHAEPARAMGFCFFNNVAIAARHALDVHGLARVAIIDFDVHHGNGTEAVFAGDERVLMCSFFQHPFYPFSGFDNQAPNMVNLPLPARTRGMEVREAIDLIWLPRLDAFRPQMIFVSAGFDAHREDELGNMGLVEDDYAWITRQVRDVAVRYAHGRIVSCLEGGYSLSALGRSVVAHLKALANL</sequence>
<dbReference type="KEGG" id="brh:RBRH_01727"/>
<evidence type="ECO:0000259" key="2">
    <source>
        <dbReference type="Pfam" id="PF00850"/>
    </source>
</evidence>
<comment type="similarity">
    <text evidence="1">Belongs to the histone deacetylase family.</text>
</comment>
<dbReference type="GO" id="GO:0040029">
    <property type="term" value="P:epigenetic regulation of gene expression"/>
    <property type="evidence" value="ECO:0007669"/>
    <property type="project" value="TreeGrafter"/>
</dbReference>
<accession>E5ANR1</accession>
<dbReference type="Pfam" id="PF00850">
    <property type="entry name" value="Hist_deacetyl"/>
    <property type="match status" value="1"/>
</dbReference>
<dbReference type="InterPro" id="IPR000286">
    <property type="entry name" value="HDACs"/>
</dbReference>
<dbReference type="EC" id="3.5.1.48" evidence="3"/>
<dbReference type="Proteomes" id="UP000007437">
    <property type="component" value="Chromosome"/>
</dbReference>
<keyword evidence="3" id="KW-0378">Hydrolase</keyword>
<gene>
    <name evidence="3" type="ordered locus">RBRH_01727</name>
</gene>
<dbReference type="PANTHER" id="PTHR10625">
    <property type="entry name" value="HISTONE DEACETYLASE HDAC1-RELATED"/>
    <property type="match status" value="1"/>
</dbReference>
<dbReference type="InterPro" id="IPR037138">
    <property type="entry name" value="His_deacetylse_dom_sf"/>
</dbReference>
<dbReference type="eggNOG" id="COG0123">
    <property type="taxonomic scope" value="Bacteria"/>
</dbReference>
<dbReference type="CDD" id="cd11599">
    <property type="entry name" value="HDAC_classII_2"/>
    <property type="match status" value="1"/>
</dbReference>
<dbReference type="AlphaFoldDB" id="E5ANR1"/>
<dbReference type="GO" id="GO:0047611">
    <property type="term" value="F:acetylspermidine deacetylase activity"/>
    <property type="evidence" value="ECO:0007669"/>
    <property type="project" value="UniProtKB-EC"/>
</dbReference>
<dbReference type="EMBL" id="FR687359">
    <property type="protein sequence ID" value="CBW74243.1"/>
    <property type="molecule type" value="Genomic_DNA"/>
</dbReference>
<evidence type="ECO:0000256" key="1">
    <source>
        <dbReference type="ARBA" id="ARBA00005947"/>
    </source>
</evidence>
<evidence type="ECO:0000313" key="4">
    <source>
        <dbReference type="Proteomes" id="UP000007437"/>
    </source>
</evidence>
<dbReference type="SUPFAM" id="SSF52768">
    <property type="entry name" value="Arginase/deacetylase"/>
    <property type="match status" value="1"/>
</dbReference>
<protein>
    <submittedName>
        <fullName evidence="3">Acetylspermidine deacetylase</fullName>
        <ecNumber evidence="3">3.5.1.48</ecNumber>
    </submittedName>
</protein>